<comment type="caution">
    <text evidence="6">The sequence shown here is derived from an EMBL/GenBank/DDBJ whole genome shotgun (WGS) entry which is preliminary data.</text>
</comment>
<comment type="similarity">
    <text evidence="1">Belongs to the peptidase C48 family.</text>
</comment>
<dbReference type="SUPFAM" id="SSF54001">
    <property type="entry name" value="Cysteine proteinases"/>
    <property type="match status" value="1"/>
</dbReference>
<reference evidence="6" key="1">
    <citation type="journal article" date="2023" name="Plant J.">
        <title>Genome sequences and population genomics provide insights into the demographic history, inbreeding, and mutation load of two 'living fossil' tree species of Dipteronia.</title>
        <authorList>
            <person name="Feng Y."/>
            <person name="Comes H.P."/>
            <person name="Chen J."/>
            <person name="Zhu S."/>
            <person name="Lu R."/>
            <person name="Zhang X."/>
            <person name="Li P."/>
            <person name="Qiu J."/>
            <person name="Olsen K.M."/>
            <person name="Qiu Y."/>
        </authorList>
    </citation>
    <scope>NUCLEOTIDE SEQUENCE</scope>
    <source>
        <strain evidence="6">KIB01</strain>
    </source>
</reference>
<dbReference type="PROSITE" id="PS50600">
    <property type="entry name" value="ULP_PROTEASE"/>
    <property type="match status" value="1"/>
</dbReference>
<evidence type="ECO:0000256" key="4">
    <source>
        <dbReference type="SAM" id="MobiDB-lite"/>
    </source>
</evidence>
<keyword evidence="2" id="KW-0645">Protease</keyword>
<evidence type="ECO:0000313" key="7">
    <source>
        <dbReference type="Proteomes" id="UP001280121"/>
    </source>
</evidence>
<feature type="region of interest" description="Disordered" evidence="4">
    <location>
        <begin position="1"/>
        <end position="28"/>
    </location>
</feature>
<gene>
    <name evidence="6" type="ORF">Ddye_011129</name>
</gene>
<keyword evidence="3" id="KW-0378">Hydrolase</keyword>
<accession>A0AAE0CNW9</accession>
<evidence type="ECO:0000313" key="6">
    <source>
        <dbReference type="EMBL" id="KAK2658077.1"/>
    </source>
</evidence>
<evidence type="ECO:0000259" key="5">
    <source>
        <dbReference type="PROSITE" id="PS50600"/>
    </source>
</evidence>
<dbReference type="EMBL" id="JANJYI010000003">
    <property type="protein sequence ID" value="KAK2658077.1"/>
    <property type="molecule type" value="Genomic_DNA"/>
</dbReference>
<organism evidence="6 7">
    <name type="scientific">Dipteronia dyeriana</name>
    <dbReference type="NCBI Taxonomy" id="168575"/>
    <lineage>
        <taxon>Eukaryota</taxon>
        <taxon>Viridiplantae</taxon>
        <taxon>Streptophyta</taxon>
        <taxon>Embryophyta</taxon>
        <taxon>Tracheophyta</taxon>
        <taxon>Spermatophyta</taxon>
        <taxon>Magnoliopsida</taxon>
        <taxon>eudicotyledons</taxon>
        <taxon>Gunneridae</taxon>
        <taxon>Pentapetalae</taxon>
        <taxon>rosids</taxon>
        <taxon>malvids</taxon>
        <taxon>Sapindales</taxon>
        <taxon>Sapindaceae</taxon>
        <taxon>Hippocastanoideae</taxon>
        <taxon>Acereae</taxon>
        <taxon>Dipteronia</taxon>
    </lineage>
</organism>
<feature type="region of interest" description="Disordered" evidence="4">
    <location>
        <begin position="380"/>
        <end position="448"/>
    </location>
</feature>
<feature type="compositionally biased region" description="Polar residues" evidence="4">
    <location>
        <begin position="431"/>
        <end position="448"/>
    </location>
</feature>
<sequence length="591" mass="67686">MVHAIRKRRKTVGEETVSDTGGTKSSTGSKFKLDNMAWINFHKQKCQKTNIGGTKKTMHEIRTSWSNMSREEKSHYTMHKNEVVEDKFPVGDTFKENVTLPFHTRCTPYTFFSDDDYLFRLAKGCCPRFRFDISNPSIELHGKSFKLDADVFSHVMGISNIEERISIDRPILKSWRSKFSITSCGIKLVHLDNLLKNNKTADDDFKVTFCLHMLGTVLAPTAGEYVDARYLTVLSDVVSIKGKNWARWCFDQLVTSIQKFQCKSARYIGGCVLFLELFYLHVIDWQPSVVDKLVIPIVSWTSQHIKKCLKQLREQGSYGTNIKVCIKEYTPPAAYGDNSDNQKGDIPKDDGFHLQLKEIQHLRTEQAALKENVDISFKDSPLNSKDDLDNNSPTCSLEKDVEPTPEEGAFADAHPVDHNTIPRLVDEENRSTTAKGRAEQSSTGRNSTHRVQQSSMFWYVPFHLSVSLNALDAQVINYMFSEDLPPSETIVSATRIIVNRSSFRTLEPKVWVDSEIISLVAENNTHVANKKRSHLYCKDGNMKRLIEIHSTFKADYMYDLPRCHKIYIPINNLKDHWYLTLVHIKKSKVEI</sequence>
<evidence type="ECO:0000256" key="2">
    <source>
        <dbReference type="ARBA" id="ARBA00022670"/>
    </source>
</evidence>
<dbReference type="AlphaFoldDB" id="A0AAE0CNW9"/>
<dbReference type="InterPro" id="IPR038765">
    <property type="entry name" value="Papain-like_cys_pep_sf"/>
</dbReference>
<dbReference type="GO" id="GO:0006508">
    <property type="term" value="P:proteolysis"/>
    <property type="evidence" value="ECO:0007669"/>
    <property type="project" value="UniProtKB-KW"/>
</dbReference>
<dbReference type="PANTHER" id="PTHR34835:SF78">
    <property type="entry name" value="AMINOTRANSFERASE-LIKE PLANT MOBILE DOMAIN-CONTAINING PROTEIN"/>
    <property type="match status" value="1"/>
</dbReference>
<dbReference type="PANTHER" id="PTHR34835">
    <property type="entry name" value="OS07G0283600 PROTEIN-RELATED"/>
    <property type="match status" value="1"/>
</dbReference>
<evidence type="ECO:0000256" key="3">
    <source>
        <dbReference type="ARBA" id="ARBA00022801"/>
    </source>
</evidence>
<evidence type="ECO:0000256" key="1">
    <source>
        <dbReference type="ARBA" id="ARBA00005234"/>
    </source>
</evidence>
<dbReference type="InterPro" id="IPR003653">
    <property type="entry name" value="Peptidase_C48_C"/>
</dbReference>
<keyword evidence="7" id="KW-1185">Reference proteome</keyword>
<proteinExistence type="inferred from homology"/>
<dbReference type="Gene3D" id="3.40.395.10">
    <property type="entry name" value="Adenoviral Proteinase, Chain A"/>
    <property type="match status" value="1"/>
</dbReference>
<feature type="domain" description="Ubiquitin-like protease family profile" evidence="5">
    <location>
        <begin position="496"/>
        <end position="591"/>
    </location>
</feature>
<protein>
    <recommendedName>
        <fullName evidence="5">Ubiquitin-like protease family profile domain-containing protein</fullName>
    </recommendedName>
</protein>
<dbReference type="Proteomes" id="UP001280121">
    <property type="component" value="Unassembled WGS sequence"/>
</dbReference>
<dbReference type="GO" id="GO:0008234">
    <property type="term" value="F:cysteine-type peptidase activity"/>
    <property type="evidence" value="ECO:0007669"/>
    <property type="project" value="InterPro"/>
</dbReference>
<feature type="compositionally biased region" description="Basic residues" evidence="4">
    <location>
        <begin position="1"/>
        <end position="10"/>
    </location>
</feature>
<name>A0AAE0CNW9_9ROSI</name>